<sequence length="96" mass="10462">MVKVYVERIAKIANPLYNRYSSPSCAIGQRLMQTATSLWKNDGGINFSQKTNPKTGVVLNCLQSGEVNLSMGGGAFFSRQGTMWKSSNLKLLSAEA</sequence>
<comment type="caution">
    <text evidence="1">The sequence shown here is derived from an EMBL/GenBank/DDBJ whole genome shotgun (WGS) entry which is preliminary data.</text>
</comment>
<protein>
    <submittedName>
        <fullName evidence="1">Uncharacterized protein</fullName>
    </submittedName>
</protein>
<reference evidence="1" key="1">
    <citation type="journal article" date="2019" name="bioRxiv">
        <title>The Genome of the Zebra Mussel, Dreissena polymorpha: A Resource for Invasive Species Research.</title>
        <authorList>
            <person name="McCartney M.A."/>
            <person name="Auch B."/>
            <person name="Kono T."/>
            <person name="Mallez S."/>
            <person name="Zhang Y."/>
            <person name="Obille A."/>
            <person name="Becker A."/>
            <person name="Abrahante J.E."/>
            <person name="Garbe J."/>
            <person name="Badalamenti J.P."/>
            <person name="Herman A."/>
            <person name="Mangelson H."/>
            <person name="Liachko I."/>
            <person name="Sullivan S."/>
            <person name="Sone E.D."/>
            <person name="Koren S."/>
            <person name="Silverstein K.A.T."/>
            <person name="Beckman K.B."/>
            <person name="Gohl D.M."/>
        </authorList>
    </citation>
    <scope>NUCLEOTIDE SEQUENCE</scope>
    <source>
        <strain evidence="1">Duluth1</strain>
        <tissue evidence="1">Whole animal</tissue>
    </source>
</reference>
<evidence type="ECO:0000313" key="2">
    <source>
        <dbReference type="Proteomes" id="UP000828390"/>
    </source>
</evidence>
<proteinExistence type="predicted"/>
<accession>A0A9D4HP09</accession>
<dbReference type="Proteomes" id="UP000828390">
    <property type="component" value="Unassembled WGS sequence"/>
</dbReference>
<keyword evidence="2" id="KW-1185">Reference proteome</keyword>
<name>A0A9D4HP09_DREPO</name>
<reference evidence="1" key="2">
    <citation type="submission" date="2020-11" db="EMBL/GenBank/DDBJ databases">
        <authorList>
            <person name="McCartney M.A."/>
            <person name="Auch B."/>
            <person name="Kono T."/>
            <person name="Mallez S."/>
            <person name="Becker A."/>
            <person name="Gohl D.M."/>
            <person name="Silverstein K.A.T."/>
            <person name="Koren S."/>
            <person name="Bechman K.B."/>
            <person name="Herman A."/>
            <person name="Abrahante J.E."/>
            <person name="Garbe J."/>
        </authorList>
    </citation>
    <scope>NUCLEOTIDE SEQUENCE</scope>
    <source>
        <strain evidence="1">Duluth1</strain>
        <tissue evidence="1">Whole animal</tissue>
    </source>
</reference>
<gene>
    <name evidence="1" type="ORF">DPMN_051483</name>
</gene>
<dbReference type="AlphaFoldDB" id="A0A9D4HP09"/>
<organism evidence="1 2">
    <name type="scientific">Dreissena polymorpha</name>
    <name type="common">Zebra mussel</name>
    <name type="synonym">Mytilus polymorpha</name>
    <dbReference type="NCBI Taxonomy" id="45954"/>
    <lineage>
        <taxon>Eukaryota</taxon>
        <taxon>Metazoa</taxon>
        <taxon>Spiralia</taxon>
        <taxon>Lophotrochozoa</taxon>
        <taxon>Mollusca</taxon>
        <taxon>Bivalvia</taxon>
        <taxon>Autobranchia</taxon>
        <taxon>Heteroconchia</taxon>
        <taxon>Euheterodonta</taxon>
        <taxon>Imparidentia</taxon>
        <taxon>Neoheterodontei</taxon>
        <taxon>Myida</taxon>
        <taxon>Dreissenoidea</taxon>
        <taxon>Dreissenidae</taxon>
        <taxon>Dreissena</taxon>
    </lineage>
</organism>
<evidence type="ECO:0000313" key="1">
    <source>
        <dbReference type="EMBL" id="KAH3725635.1"/>
    </source>
</evidence>
<dbReference type="EMBL" id="JAIWYP010000012">
    <property type="protein sequence ID" value="KAH3725635.1"/>
    <property type="molecule type" value="Genomic_DNA"/>
</dbReference>